<evidence type="ECO:0000313" key="10">
    <source>
        <dbReference type="Proteomes" id="UP001597338"/>
    </source>
</evidence>
<dbReference type="InterPro" id="IPR036388">
    <property type="entry name" value="WH-like_DNA-bd_sf"/>
</dbReference>
<feature type="domain" description="RNA polymerase sigma-70 region 2" evidence="7">
    <location>
        <begin position="32"/>
        <end position="95"/>
    </location>
</feature>
<dbReference type="PANTHER" id="PTHR43133:SF50">
    <property type="entry name" value="ECF RNA POLYMERASE SIGMA FACTOR SIGM"/>
    <property type="match status" value="1"/>
</dbReference>
<sequence>MVAGRSSPDKVQAIDIVVVADTEAEFAGFMARSAPALARTAWLLCGDTHQAEELVQQALMKTYLAWPKARQGEPLAYARRVLANLRIDRWRRRRREVLMASDALPDRTDTGQSPADQHAERDRLTRALLLPTKQRRIVVLRHLEGLTEREVADAVGVSVGTVKSTASRGITRLREVLEAEDAAGTS</sequence>
<evidence type="ECO:0000256" key="6">
    <source>
        <dbReference type="SAM" id="MobiDB-lite"/>
    </source>
</evidence>
<dbReference type="InterPro" id="IPR039425">
    <property type="entry name" value="RNA_pol_sigma-70-like"/>
</dbReference>
<dbReference type="InterPro" id="IPR013324">
    <property type="entry name" value="RNA_pol_sigma_r3/r4-like"/>
</dbReference>
<organism evidence="9 10">
    <name type="scientific">Promicromonospora aerolata</name>
    <dbReference type="NCBI Taxonomy" id="195749"/>
    <lineage>
        <taxon>Bacteria</taxon>
        <taxon>Bacillati</taxon>
        <taxon>Actinomycetota</taxon>
        <taxon>Actinomycetes</taxon>
        <taxon>Micrococcales</taxon>
        <taxon>Promicromonosporaceae</taxon>
        <taxon>Promicromonospora</taxon>
    </lineage>
</organism>
<dbReference type="Proteomes" id="UP001597338">
    <property type="component" value="Unassembled WGS sequence"/>
</dbReference>
<feature type="domain" description="RNA polymerase sigma factor 70 region 4 type 2" evidence="8">
    <location>
        <begin position="130"/>
        <end position="173"/>
    </location>
</feature>
<dbReference type="NCBIfam" id="TIGR02983">
    <property type="entry name" value="SigE-fam_strep"/>
    <property type="match status" value="1"/>
</dbReference>
<dbReference type="Pfam" id="PF04542">
    <property type="entry name" value="Sigma70_r2"/>
    <property type="match status" value="1"/>
</dbReference>
<comment type="caution">
    <text evidence="9">The sequence shown here is derived from an EMBL/GenBank/DDBJ whole genome shotgun (WGS) entry which is preliminary data.</text>
</comment>
<gene>
    <name evidence="9" type="ORF">ACFSL2_17010</name>
</gene>
<name>A0ABW4V8Y3_9MICO</name>
<dbReference type="InterPro" id="IPR014325">
    <property type="entry name" value="RNA_pol_sigma-E_actinobac"/>
</dbReference>
<keyword evidence="3" id="KW-0731">Sigma factor</keyword>
<evidence type="ECO:0000259" key="7">
    <source>
        <dbReference type="Pfam" id="PF04542"/>
    </source>
</evidence>
<evidence type="ECO:0000256" key="3">
    <source>
        <dbReference type="ARBA" id="ARBA00023082"/>
    </source>
</evidence>
<dbReference type="SUPFAM" id="SSF88946">
    <property type="entry name" value="Sigma2 domain of RNA polymerase sigma factors"/>
    <property type="match status" value="1"/>
</dbReference>
<dbReference type="Gene3D" id="1.10.1740.10">
    <property type="match status" value="1"/>
</dbReference>
<dbReference type="EMBL" id="JBHUHF010000001">
    <property type="protein sequence ID" value="MFD2027216.1"/>
    <property type="molecule type" value="Genomic_DNA"/>
</dbReference>
<dbReference type="Gene3D" id="1.10.10.10">
    <property type="entry name" value="Winged helix-like DNA-binding domain superfamily/Winged helix DNA-binding domain"/>
    <property type="match status" value="1"/>
</dbReference>
<dbReference type="Pfam" id="PF08281">
    <property type="entry name" value="Sigma70_r4_2"/>
    <property type="match status" value="1"/>
</dbReference>
<dbReference type="SUPFAM" id="SSF88659">
    <property type="entry name" value="Sigma3 and sigma4 domains of RNA polymerase sigma factors"/>
    <property type="match status" value="1"/>
</dbReference>
<keyword evidence="5" id="KW-0804">Transcription</keyword>
<dbReference type="InterPro" id="IPR013249">
    <property type="entry name" value="RNA_pol_sigma70_r4_t2"/>
</dbReference>
<accession>A0ABW4V8Y3</accession>
<evidence type="ECO:0000256" key="4">
    <source>
        <dbReference type="ARBA" id="ARBA00023125"/>
    </source>
</evidence>
<evidence type="ECO:0000259" key="8">
    <source>
        <dbReference type="Pfam" id="PF08281"/>
    </source>
</evidence>
<keyword evidence="10" id="KW-1185">Reference proteome</keyword>
<proteinExistence type="inferred from homology"/>
<reference evidence="10" key="1">
    <citation type="journal article" date="2019" name="Int. J. Syst. Evol. Microbiol.">
        <title>The Global Catalogue of Microorganisms (GCM) 10K type strain sequencing project: providing services to taxonomists for standard genome sequencing and annotation.</title>
        <authorList>
            <consortium name="The Broad Institute Genomics Platform"/>
            <consortium name="The Broad Institute Genome Sequencing Center for Infectious Disease"/>
            <person name="Wu L."/>
            <person name="Ma J."/>
        </authorList>
    </citation>
    <scope>NUCLEOTIDE SEQUENCE [LARGE SCALE GENOMIC DNA]</scope>
    <source>
        <strain evidence="10">CCM 7043</strain>
    </source>
</reference>
<feature type="region of interest" description="Disordered" evidence="6">
    <location>
        <begin position="101"/>
        <end position="121"/>
    </location>
</feature>
<dbReference type="CDD" id="cd06171">
    <property type="entry name" value="Sigma70_r4"/>
    <property type="match status" value="1"/>
</dbReference>
<comment type="similarity">
    <text evidence="1">Belongs to the sigma-70 factor family. ECF subfamily.</text>
</comment>
<dbReference type="PANTHER" id="PTHR43133">
    <property type="entry name" value="RNA POLYMERASE ECF-TYPE SIGMA FACTO"/>
    <property type="match status" value="1"/>
</dbReference>
<keyword evidence="2" id="KW-0805">Transcription regulation</keyword>
<dbReference type="NCBIfam" id="TIGR02937">
    <property type="entry name" value="sigma70-ECF"/>
    <property type="match status" value="1"/>
</dbReference>
<keyword evidence="4" id="KW-0238">DNA-binding</keyword>
<dbReference type="InterPro" id="IPR007627">
    <property type="entry name" value="RNA_pol_sigma70_r2"/>
</dbReference>
<dbReference type="InterPro" id="IPR013325">
    <property type="entry name" value="RNA_pol_sigma_r2"/>
</dbReference>
<protein>
    <submittedName>
        <fullName evidence="9">SigE family RNA polymerase sigma factor</fullName>
    </submittedName>
</protein>
<dbReference type="InterPro" id="IPR014284">
    <property type="entry name" value="RNA_pol_sigma-70_dom"/>
</dbReference>
<evidence type="ECO:0000313" key="9">
    <source>
        <dbReference type="EMBL" id="MFD2027216.1"/>
    </source>
</evidence>
<evidence type="ECO:0000256" key="1">
    <source>
        <dbReference type="ARBA" id="ARBA00010641"/>
    </source>
</evidence>
<evidence type="ECO:0000256" key="2">
    <source>
        <dbReference type="ARBA" id="ARBA00023015"/>
    </source>
</evidence>
<evidence type="ECO:0000256" key="5">
    <source>
        <dbReference type="ARBA" id="ARBA00023163"/>
    </source>
</evidence>
<dbReference type="RefSeq" id="WP_377200844.1">
    <property type="nucleotide sequence ID" value="NZ_JBHUHF010000001.1"/>
</dbReference>